<dbReference type="Gene3D" id="1.10.287.950">
    <property type="entry name" value="Methyl-accepting chemotaxis protein"/>
    <property type="match status" value="1"/>
</dbReference>
<protein>
    <recommendedName>
        <fullName evidence="13">Methyl-accepting chemotaxis protein</fullName>
    </recommendedName>
</protein>
<dbReference type="PANTHER" id="PTHR32089:SF112">
    <property type="entry name" value="LYSOZYME-LIKE PROTEIN-RELATED"/>
    <property type="match status" value="1"/>
</dbReference>
<evidence type="ECO:0000256" key="3">
    <source>
        <dbReference type="ARBA" id="ARBA00023136"/>
    </source>
</evidence>
<reference evidence="11 12" key="1">
    <citation type="submission" date="2018-03" db="EMBL/GenBank/DDBJ databases">
        <title>Bacillus urumqiensis sp. nov., a moderately haloalkaliphilic bacterium isolated from a salt lake.</title>
        <authorList>
            <person name="Zhao B."/>
            <person name="Liao Z."/>
        </authorList>
    </citation>
    <scope>NUCLEOTIDE SEQUENCE [LARGE SCALE GENOMIC DNA]</scope>
    <source>
        <strain evidence="11 12">BZ-SZ-XJ18</strain>
    </source>
</reference>
<comment type="caution">
    <text evidence="11">The sequence shown here is derived from an EMBL/GenBank/DDBJ whole genome shotgun (WGS) entry which is preliminary data.</text>
</comment>
<sequence>MQEAVLMEQSITQAPSAGRRPPLSFKRTISRKMTLLIVGATLFSLLMGAPISYIQLLVFDSGVLSFLGSEVNSILQTYFTLIVNTLILVIVVFIGLRRIVLRPVMEMNETIQQMQGEKIHLDQRVSVRSEDEIGQLGTAFNRLNETMDSIIHSVRSSSKDVADAAEQNAAAVEELHAGTEEVTNNASGMLQQARSGNEAIEEVSQALLELSSLIQIAKEKAGAAEKTTSETLEASEAGRTRLEEITASMEEMRNESKETKAHVASLDDYSKQIHSIVDTITDISEQTNLLALNAAIEAARAGDAGRGFAVVADEVRKLAEQTSNEAENVTGIIEEITRTTARASDAMENNDRSIAAGSREMEETAQMFESIFTSIRSTASNMQDISKVTNEEVATSEKIVSLIDQLATFVESTEKSAAGVSESASETNITLTTIAESTEEMNELASRLREAVSVFYERKENAAS</sequence>
<dbReference type="SUPFAM" id="SSF58104">
    <property type="entry name" value="Methyl-accepting chemotaxis protein (MCP) signaling domain"/>
    <property type="match status" value="1"/>
</dbReference>
<evidence type="ECO:0008006" key="13">
    <source>
        <dbReference type="Google" id="ProtNLM"/>
    </source>
</evidence>
<feature type="coiled-coil region" evidence="7">
    <location>
        <begin position="200"/>
        <end position="262"/>
    </location>
</feature>
<feature type="transmembrane region" description="Helical" evidence="8">
    <location>
        <begin position="78"/>
        <end position="96"/>
    </location>
</feature>
<dbReference type="PANTHER" id="PTHR32089">
    <property type="entry name" value="METHYL-ACCEPTING CHEMOTAXIS PROTEIN MCPB"/>
    <property type="match status" value="1"/>
</dbReference>
<evidence type="ECO:0000256" key="7">
    <source>
        <dbReference type="SAM" id="Coils"/>
    </source>
</evidence>
<dbReference type="InterPro" id="IPR003660">
    <property type="entry name" value="HAMP_dom"/>
</dbReference>
<accession>A0A2P6MHZ6</accession>
<comment type="similarity">
    <text evidence="5">Belongs to the methyl-accepting chemotaxis (MCP) protein family.</text>
</comment>
<keyword evidence="8" id="KW-1133">Transmembrane helix</keyword>
<evidence type="ECO:0000313" key="12">
    <source>
        <dbReference type="Proteomes" id="UP000243650"/>
    </source>
</evidence>
<dbReference type="PROSITE" id="PS50885">
    <property type="entry name" value="HAMP"/>
    <property type="match status" value="1"/>
</dbReference>
<evidence type="ECO:0000256" key="6">
    <source>
        <dbReference type="PROSITE-ProRule" id="PRU00284"/>
    </source>
</evidence>
<comment type="subcellular location">
    <subcellularLocation>
        <location evidence="1">Cell membrane</location>
    </subcellularLocation>
</comment>
<dbReference type="InterPro" id="IPR004089">
    <property type="entry name" value="MCPsignal_dom"/>
</dbReference>
<dbReference type="CDD" id="cd06225">
    <property type="entry name" value="HAMP"/>
    <property type="match status" value="1"/>
</dbReference>
<dbReference type="CDD" id="cd11386">
    <property type="entry name" value="MCP_signal"/>
    <property type="match status" value="1"/>
</dbReference>
<dbReference type="EMBL" id="PVNS01000005">
    <property type="protein sequence ID" value="PRO65919.1"/>
    <property type="molecule type" value="Genomic_DNA"/>
</dbReference>
<dbReference type="Proteomes" id="UP000243650">
    <property type="component" value="Unassembled WGS sequence"/>
</dbReference>
<dbReference type="Pfam" id="PF00015">
    <property type="entry name" value="MCPsignal"/>
    <property type="match status" value="1"/>
</dbReference>
<gene>
    <name evidence="11" type="ORF">C6I21_06335</name>
</gene>
<keyword evidence="4 6" id="KW-0807">Transducer</keyword>
<evidence type="ECO:0000256" key="5">
    <source>
        <dbReference type="ARBA" id="ARBA00029447"/>
    </source>
</evidence>
<organism evidence="11 12">
    <name type="scientific">Alkalicoccus urumqiensis</name>
    <name type="common">Bacillus urumqiensis</name>
    <dbReference type="NCBI Taxonomy" id="1548213"/>
    <lineage>
        <taxon>Bacteria</taxon>
        <taxon>Bacillati</taxon>
        <taxon>Bacillota</taxon>
        <taxon>Bacilli</taxon>
        <taxon>Bacillales</taxon>
        <taxon>Bacillaceae</taxon>
        <taxon>Alkalicoccus</taxon>
    </lineage>
</organism>
<name>A0A2P6MHZ6_ALKUR</name>
<dbReference type="SMART" id="SM00304">
    <property type="entry name" value="HAMP"/>
    <property type="match status" value="1"/>
</dbReference>
<feature type="domain" description="HAMP" evidence="10">
    <location>
        <begin position="98"/>
        <end position="152"/>
    </location>
</feature>
<proteinExistence type="inferred from homology"/>
<keyword evidence="12" id="KW-1185">Reference proteome</keyword>
<evidence type="ECO:0000256" key="2">
    <source>
        <dbReference type="ARBA" id="ARBA00022475"/>
    </source>
</evidence>
<evidence type="ECO:0000259" key="9">
    <source>
        <dbReference type="PROSITE" id="PS50111"/>
    </source>
</evidence>
<evidence type="ECO:0000259" key="10">
    <source>
        <dbReference type="PROSITE" id="PS50885"/>
    </source>
</evidence>
<keyword evidence="3 8" id="KW-0472">Membrane</keyword>
<dbReference type="Gene3D" id="6.10.340.10">
    <property type="match status" value="1"/>
</dbReference>
<evidence type="ECO:0000256" key="1">
    <source>
        <dbReference type="ARBA" id="ARBA00004236"/>
    </source>
</evidence>
<evidence type="ECO:0000313" key="11">
    <source>
        <dbReference type="EMBL" id="PRO65919.1"/>
    </source>
</evidence>
<dbReference type="PROSITE" id="PS50111">
    <property type="entry name" value="CHEMOTAXIS_TRANSDUC_2"/>
    <property type="match status" value="1"/>
</dbReference>
<keyword evidence="8" id="KW-0812">Transmembrane</keyword>
<dbReference type="GO" id="GO:0007165">
    <property type="term" value="P:signal transduction"/>
    <property type="evidence" value="ECO:0007669"/>
    <property type="project" value="UniProtKB-KW"/>
</dbReference>
<dbReference type="AlphaFoldDB" id="A0A2P6MHZ6"/>
<dbReference type="OrthoDB" id="9760371at2"/>
<keyword evidence="7" id="KW-0175">Coiled coil</keyword>
<dbReference type="Pfam" id="PF00672">
    <property type="entry name" value="HAMP"/>
    <property type="match status" value="1"/>
</dbReference>
<dbReference type="SMART" id="SM00283">
    <property type="entry name" value="MA"/>
    <property type="match status" value="1"/>
</dbReference>
<feature type="domain" description="Methyl-accepting transducer" evidence="9">
    <location>
        <begin position="171"/>
        <end position="407"/>
    </location>
</feature>
<evidence type="ECO:0000256" key="4">
    <source>
        <dbReference type="ARBA" id="ARBA00023224"/>
    </source>
</evidence>
<evidence type="ECO:0000256" key="8">
    <source>
        <dbReference type="SAM" id="Phobius"/>
    </source>
</evidence>
<feature type="transmembrane region" description="Helical" evidence="8">
    <location>
        <begin position="35"/>
        <end position="58"/>
    </location>
</feature>
<keyword evidence="2" id="KW-1003">Cell membrane</keyword>
<dbReference type="GO" id="GO:0005886">
    <property type="term" value="C:plasma membrane"/>
    <property type="evidence" value="ECO:0007669"/>
    <property type="project" value="UniProtKB-SubCell"/>
</dbReference>